<keyword evidence="3" id="KW-1185">Reference proteome</keyword>
<evidence type="ECO:0000313" key="2">
    <source>
        <dbReference type="EMBL" id="OOS23327.1"/>
    </source>
</evidence>
<dbReference type="AlphaFoldDB" id="A0A1T0CLW1"/>
<sequence>MLKYATATLLLSMATVSYAAPVDWTPFLDSMQYNCDASTITAILPVDPQTESVTPKIPKKLKSSVISISPEYDGAVAEVTLNLKNATAFGQSLKVLKVGYGMVEGGLSVQMKFANQDFMKLLPSFFAGNVDHIEHAGTKKYWVSEIRNMPQYDSNGVWLNSEDEVLKTYQSTFYKKNAGRELGVAYWAAKPDSPDFYDSFRRELKKRGFYTQQKTIYNQLIKSKFFKDEDVGIVTYMTNGSGYVIEDDEIIELEFSKTNKSISCTVTQRQEILL</sequence>
<evidence type="ECO:0000256" key="1">
    <source>
        <dbReference type="SAM" id="SignalP"/>
    </source>
</evidence>
<reference evidence="2 3" key="1">
    <citation type="submission" date="2017-02" db="EMBL/GenBank/DDBJ databases">
        <title>Draft genome sequence of Moraxella pluranimalium CCUG 54913T type strain.</title>
        <authorList>
            <person name="Salva-Serra F."/>
            <person name="Engstrom-Jakobsson H."/>
            <person name="Thorell K."/>
            <person name="Jaen-Luchoro D."/>
            <person name="Gonzales-Siles L."/>
            <person name="Karlsson R."/>
            <person name="Yazdan S."/>
            <person name="Boulund F."/>
            <person name="Johnning A."/>
            <person name="Engstrand L."/>
            <person name="Kristiansson E."/>
            <person name="Moore E."/>
        </authorList>
    </citation>
    <scope>NUCLEOTIDE SEQUENCE [LARGE SCALE GENOMIC DNA]</scope>
    <source>
        <strain evidence="2 3">CCUG 54913</strain>
    </source>
</reference>
<protein>
    <submittedName>
        <fullName evidence="2">Uncharacterized protein</fullName>
    </submittedName>
</protein>
<dbReference type="Proteomes" id="UP000189800">
    <property type="component" value="Unassembled WGS sequence"/>
</dbReference>
<dbReference type="STRING" id="470453.B0680_07030"/>
<accession>A0A1T0CLW1</accession>
<proteinExistence type="predicted"/>
<keyword evidence="1" id="KW-0732">Signal</keyword>
<gene>
    <name evidence="2" type="ORF">B0680_07030</name>
</gene>
<dbReference type="OrthoDB" id="8605959at2"/>
<organism evidence="2 3">
    <name type="scientific">Moraxella pluranimalium</name>
    <dbReference type="NCBI Taxonomy" id="470453"/>
    <lineage>
        <taxon>Bacteria</taxon>
        <taxon>Pseudomonadati</taxon>
        <taxon>Pseudomonadota</taxon>
        <taxon>Gammaproteobacteria</taxon>
        <taxon>Moraxellales</taxon>
        <taxon>Moraxellaceae</taxon>
        <taxon>Moraxella</taxon>
    </lineage>
</organism>
<evidence type="ECO:0000313" key="3">
    <source>
        <dbReference type="Proteomes" id="UP000189800"/>
    </source>
</evidence>
<dbReference type="EMBL" id="MUYU01000017">
    <property type="protein sequence ID" value="OOS23327.1"/>
    <property type="molecule type" value="Genomic_DNA"/>
</dbReference>
<dbReference type="RefSeq" id="WP_078254394.1">
    <property type="nucleotide sequence ID" value="NZ_MUYU01000017.1"/>
</dbReference>
<feature type="signal peptide" evidence="1">
    <location>
        <begin position="1"/>
        <end position="19"/>
    </location>
</feature>
<comment type="caution">
    <text evidence="2">The sequence shown here is derived from an EMBL/GenBank/DDBJ whole genome shotgun (WGS) entry which is preliminary data.</text>
</comment>
<feature type="chain" id="PRO_5012300937" evidence="1">
    <location>
        <begin position="20"/>
        <end position="274"/>
    </location>
</feature>
<name>A0A1T0CLW1_9GAMM</name>